<dbReference type="InterPro" id="IPR050515">
    <property type="entry name" value="Beta-lactam/transpept"/>
</dbReference>
<dbReference type="PANTHER" id="PTHR30627">
    <property type="entry name" value="PEPTIDOGLYCAN D,D-TRANSPEPTIDASE"/>
    <property type="match status" value="1"/>
</dbReference>
<dbReference type="SUPFAM" id="SSF56519">
    <property type="entry name" value="Penicillin binding protein dimerisation domain"/>
    <property type="match status" value="1"/>
</dbReference>
<dbReference type="Pfam" id="PF03717">
    <property type="entry name" value="PBP_dimer"/>
    <property type="match status" value="1"/>
</dbReference>
<dbReference type="Proteomes" id="UP000570361">
    <property type="component" value="Unassembled WGS sequence"/>
</dbReference>
<evidence type="ECO:0000256" key="1">
    <source>
        <dbReference type="ARBA" id="ARBA00004370"/>
    </source>
</evidence>
<dbReference type="GO" id="GO:0008658">
    <property type="term" value="F:penicillin binding"/>
    <property type="evidence" value="ECO:0007669"/>
    <property type="project" value="InterPro"/>
</dbReference>
<comment type="similarity">
    <text evidence="2">Belongs to the transpeptidase family.</text>
</comment>
<keyword evidence="6" id="KW-0132">Cell division</keyword>
<reference evidence="6 7" key="1">
    <citation type="submission" date="2020-08" db="EMBL/GenBank/DDBJ databases">
        <title>Genomic Encyclopedia of Type Strains, Phase III (KMG-III): the genomes of soil and plant-associated and newly described type strains.</title>
        <authorList>
            <person name="Whitman W."/>
        </authorList>
    </citation>
    <scope>NUCLEOTIDE SEQUENCE [LARGE SCALE GENOMIC DNA]</scope>
    <source>
        <strain evidence="6 7">CECT 5862</strain>
    </source>
</reference>
<dbReference type="PANTHER" id="PTHR30627:SF24">
    <property type="entry name" value="PENICILLIN-BINDING PROTEIN 4B"/>
    <property type="match status" value="1"/>
</dbReference>
<feature type="domain" description="Penicillin-binding protein transpeptidase" evidence="4">
    <location>
        <begin position="284"/>
        <end position="601"/>
    </location>
</feature>
<dbReference type="Pfam" id="PF00905">
    <property type="entry name" value="Transpeptidase"/>
    <property type="match status" value="1"/>
</dbReference>
<dbReference type="AlphaFoldDB" id="A0A7W5AT79"/>
<dbReference type="EMBL" id="JACHXK010000001">
    <property type="protein sequence ID" value="MBB3108217.1"/>
    <property type="molecule type" value="Genomic_DNA"/>
</dbReference>
<evidence type="ECO:0000256" key="3">
    <source>
        <dbReference type="ARBA" id="ARBA00023136"/>
    </source>
</evidence>
<evidence type="ECO:0000259" key="5">
    <source>
        <dbReference type="Pfam" id="PF03717"/>
    </source>
</evidence>
<evidence type="ECO:0000313" key="7">
    <source>
        <dbReference type="Proteomes" id="UP000570361"/>
    </source>
</evidence>
<dbReference type="RefSeq" id="WP_183596071.1">
    <property type="nucleotide sequence ID" value="NZ_JACHXK010000001.1"/>
</dbReference>
<evidence type="ECO:0000259" key="4">
    <source>
        <dbReference type="Pfam" id="PF00905"/>
    </source>
</evidence>
<dbReference type="SUPFAM" id="SSF56601">
    <property type="entry name" value="beta-lactamase/transpeptidase-like"/>
    <property type="match status" value="1"/>
</dbReference>
<dbReference type="Gene3D" id="3.40.710.10">
    <property type="entry name" value="DD-peptidase/beta-lactamase superfamily"/>
    <property type="match status" value="1"/>
</dbReference>
<organism evidence="6 7">
    <name type="scientific">Paenibacillus phyllosphaerae</name>
    <dbReference type="NCBI Taxonomy" id="274593"/>
    <lineage>
        <taxon>Bacteria</taxon>
        <taxon>Bacillati</taxon>
        <taxon>Bacillota</taxon>
        <taxon>Bacilli</taxon>
        <taxon>Bacillales</taxon>
        <taxon>Paenibacillaceae</taxon>
        <taxon>Paenibacillus</taxon>
    </lineage>
</organism>
<proteinExistence type="inferred from homology"/>
<dbReference type="GO" id="GO:0005886">
    <property type="term" value="C:plasma membrane"/>
    <property type="evidence" value="ECO:0007669"/>
    <property type="project" value="TreeGrafter"/>
</dbReference>
<accession>A0A7W5AT79</accession>
<dbReference type="InterPro" id="IPR005311">
    <property type="entry name" value="PBP_dimer"/>
</dbReference>
<sequence>MMKGNGLRGKRNTRIFVMALCMSGIMLLLIGRMAWLQMMPASAVTMHSAANWGNVVKQRERTLVLDTGRGDFYDRNGAALTGESYTALAVFPLSTAAREKKKGELARLAELLGVQESELKSWMNGLKEPKYWSGLSAADKSPAKLSSAQKNAIATLHLDGVRLLPFRNRYASSFLARHALGYISQHPEFIRAHYADQLQNSAMLLNEQLGGMGLERSLDKLLHGTGMTTVSYFTDGSNRPLPGLDMRVTSPSNPYYPLRVMTTLDSAIQEQIERVVDQRGLKEGAVVVLDAKNGDIVSMVSRPNLAPLDLGNPGSDLANHAIRAATPGSIFKLVTEAAALEAGVTQASEHFTCNGNYGRYGLHCWKKGGHGELSLQQALSQSCNIAFATIAERLTAPQLLLTADKLGIGRQVGWQSRKPFAPLGERLRLLQEEEAGMVFTATPTRHDGGQLAQTGIGQRDVRLSPLQAANLMLTLLHDGQVLQPRIVREIEYANGQVLAKLPVQSASSAYGRIKPSTVQTLLAGMEEVVRSGTGRAIRHGQWEVAGKSGTAQTVKNGRERNNQWFAGYGPVSSPRYVVCVLAENRKPDTANAATALFRGVMDVLAKADRAEASG</sequence>
<dbReference type="InterPro" id="IPR036138">
    <property type="entry name" value="PBP_dimer_sf"/>
</dbReference>
<comment type="subcellular location">
    <subcellularLocation>
        <location evidence="1">Membrane</location>
    </subcellularLocation>
</comment>
<comment type="caution">
    <text evidence="6">The sequence shown here is derived from an EMBL/GenBank/DDBJ whole genome shotgun (WGS) entry which is preliminary data.</text>
</comment>
<keyword evidence="3" id="KW-0472">Membrane</keyword>
<evidence type="ECO:0000313" key="6">
    <source>
        <dbReference type="EMBL" id="MBB3108217.1"/>
    </source>
</evidence>
<dbReference type="Gene3D" id="3.90.1310.10">
    <property type="entry name" value="Penicillin-binding protein 2a (Domain 2)"/>
    <property type="match status" value="1"/>
</dbReference>
<evidence type="ECO:0000256" key="2">
    <source>
        <dbReference type="ARBA" id="ARBA00007171"/>
    </source>
</evidence>
<dbReference type="InterPro" id="IPR001460">
    <property type="entry name" value="PCN-bd_Tpept"/>
</dbReference>
<dbReference type="GO" id="GO:0071555">
    <property type="term" value="P:cell wall organization"/>
    <property type="evidence" value="ECO:0007669"/>
    <property type="project" value="TreeGrafter"/>
</dbReference>
<name>A0A7W5AT79_9BACL</name>
<gene>
    <name evidence="6" type="ORF">FHS18_000245</name>
</gene>
<keyword evidence="6" id="KW-0131">Cell cycle</keyword>
<dbReference type="GO" id="GO:0071972">
    <property type="term" value="F:peptidoglycan L,D-transpeptidase activity"/>
    <property type="evidence" value="ECO:0007669"/>
    <property type="project" value="TreeGrafter"/>
</dbReference>
<keyword evidence="7" id="KW-1185">Reference proteome</keyword>
<protein>
    <submittedName>
        <fullName evidence="6">Cell division protein FtsI/penicillin-binding protein 2</fullName>
    </submittedName>
</protein>
<dbReference type="GO" id="GO:0051301">
    <property type="term" value="P:cell division"/>
    <property type="evidence" value="ECO:0007669"/>
    <property type="project" value="UniProtKB-KW"/>
</dbReference>
<feature type="domain" description="Penicillin-binding protein dimerisation" evidence="5">
    <location>
        <begin position="68"/>
        <end position="230"/>
    </location>
</feature>
<dbReference type="InterPro" id="IPR012338">
    <property type="entry name" value="Beta-lactam/transpept-like"/>
</dbReference>